<dbReference type="PROSITE" id="PS50975">
    <property type="entry name" value="ATP_GRASP"/>
    <property type="match status" value="1"/>
</dbReference>
<keyword evidence="2" id="KW-0436">Ligase</keyword>
<dbReference type="GO" id="GO:0046872">
    <property type="term" value="F:metal ion binding"/>
    <property type="evidence" value="ECO:0007669"/>
    <property type="project" value="InterPro"/>
</dbReference>
<name>A0A9D1F0J6_9BACT</name>
<reference evidence="5" key="2">
    <citation type="journal article" date="2021" name="PeerJ">
        <title>Extensive microbial diversity within the chicken gut microbiome revealed by metagenomics and culture.</title>
        <authorList>
            <person name="Gilroy R."/>
            <person name="Ravi A."/>
            <person name="Getino M."/>
            <person name="Pursley I."/>
            <person name="Horton D.L."/>
            <person name="Alikhan N.F."/>
            <person name="Baker D."/>
            <person name="Gharbi K."/>
            <person name="Hall N."/>
            <person name="Watson M."/>
            <person name="Adriaenssens E.M."/>
            <person name="Foster-Nyarko E."/>
            <person name="Jarju S."/>
            <person name="Secka A."/>
            <person name="Antonio M."/>
            <person name="Oren A."/>
            <person name="Chaudhuri R.R."/>
            <person name="La Ragione R."/>
            <person name="Hildebrand F."/>
            <person name="Pallen M.J."/>
        </authorList>
    </citation>
    <scope>NUCLEOTIDE SEQUENCE</scope>
    <source>
        <strain evidence="5">6276</strain>
    </source>
</reference>
<dbReference type="PANTHER" id="PTHR23132:SF23">
    <property type="entry name" value="D-ALANINE--D-ALANINE LIGASE B"/>
    <property type="match status" value="1"/>
</dbReference>
<keyword evidence="3" id="KW-0547">Nucleotide-binding</keyword>
<feature type="domain" description="ATP-grasp" evidence="4">
    <location>
        <begin position="145"/>
        <end position="355"/>
    </location>
</feature>
<reference evidence="5" key="1">
    <citation type="submission" date="2020-10" db="EMBL/GenBank/DDBJ databases">
        <authorList>
            <person name="Gilroy R."/>
        </authorList>
    </citation>
    <scope>NUCLEOTIDE SEQUENCE</scope>
    <source>
        <strain evidence="5">6276</strain>
    </source>
</reference>
<keyword evidence="3" id="KW-0067">ATP-binding</keyword>
<dbReference type="SUPFAM" id="SSF56059">
    <property type="entry name" value="Glutathione synthetase ATP-binding domain-like"/>
    <property type="match status" value="1"/>
</dbReference>
<dbReference type="GO" id="GO:0008716">
    <property type="term" value="F:D-alanine-D-alanine ligase activity"/>
    <property type="evidence" value="ECO:0007669"/>
    <property type="project" value="InterPro"/>
</dbReference>
<protein>
    <recommendedName>
        <fullName evidence="4">ATP-grasp domain-containing protein</fullName>
    </recommendedName>
</protein>
<comment type="caution">
    <text evidence="5">The sequence shown here is derived from an EMBL/GenBank/DDBJ whole genome shotgun (WGS) entry which is preliminary data.</text>
</comment>
<dbReference type="GO" id="GO:0005524">
    <property type="term" value="F:ATP binding"/>
    <property type="evidence" value="ECO:0007669"/>
    <property type="project" value="UniProtKB-UniRule"/>
</dbReference>
<accession>A0A9D1F0J6</accession>
<dbReference type="InterPro" id="IPR011095">
    <property type="entry name" value="Dala_Dala_lig_C"/>
</dbReference>
<comment type="similarity">
    <text evidence="1">Belongs to the D-alanine--D-alanine ligase family.</text>
</comment>
<evidence type="ECO:0000313" key="6">
    <source>
        <dbReference type="Proteomes" id="UP000823928"/>
    </source>
</evidence>
<dbReference type="InterPro" id="IPR011761">
    <property type="entry name" value="ATP-grasp"/>
</dbReference>
<dbReference type="Gene3D" id="3.30.470.20">
    <property type="entry name" value="ATP-grasp fold, B domain"/>
    <property type="match status" value="1"/>
</dbReference>
<proteinExistence type="inferred from homology"/>
<evidence type="ECO:0000256" key="3">
    <source>
        <dbReference type="PROSITE-ProRule" id="PRU00409"/>
    </source>
</evidence>
<sequence length="369" mass="42147">MENFTNERVLLQDLIDYAHKNINNYLVIIVGNVVGITPHENDFHADTSITDEYYTLSQFNRISSCLQKIGFDTLCYFDEMDFIHDVLTHRIRNNYPQKFIVLNFAQKGLVRGRKSLVPAFCEMNNILHTNSNAFACSFAREKYYWGLCLRGLQKTPEGWLYDNIADDWVAGEPPKDIKVISKLCNQSSSIGLESQDSVFIYGNDTKEKIISLSHKYDQPVLVQECISGKEVEVPVFFDGKTAFCLPPSGINIKNDCVLEDKILTNDLRCHGGFTLFDFDEKFPNESQEIKKRTIEIVKLLDMQGVCRVDYRIDASGDAYVIDINCNPHLTETSSVYKGFKYLGMEDYSNTLLAILGLTVKRAQISWVKI</sequence>
<evidence type="ECO:0000256" key="1">
    <source>
        <dbReference type="ARBA" id="ARBA00010871"/>
    </source>
</evidence>
<dbReference type="Proteomes" id="UP000823928">
    <property type="component" value="Unassembled WGS sequence"/>
</dbReference>
<evidence type="ECO:0000256" key="2">
    <source>
        <dbReference type="ARBA" id="ARBA00022598"/>
    </source>
</evidence>
<evidence type="ECO:0000313" key="5">
    <source>
        <dbReference type="EMBL" id="HIS37330.1"/>
    </source>
</evidence>
<dbReference type="PANTHER" id="PTHR23132">
    <property type="entry name" value="D-ALANINE--D-ALANINE LIGASE"/>
    <property type="match status" value="1"/>
</dbReference>
<gene>
    <name evidence="5" type="ORF">IAC10_12020</name>
</gene>
<dbReference type="EMBL" id="DVIU01000239">
    <property type="protein sequence ID" value="HIS37330.1"/>
    <property type="molecule type" value="Genomic_DNA"/>
</dbReference>
<dbReference type="AlphaFoldDB" id="A0A9D1F0J6"/>
<organism evidence="5 6">
    <name type="scientific">Candidatus Scatousia excrementigallinarum</name>
    <dbReference type="NCBI Taxonomy" id="2840935"/>
    <lineage>
        <taxon>Bacteria</taxon>
        <taxon>Candidatus Scatousia</taxon>
    </lineage>
</organism>
<evidence type="ECO:0000259" key="4">
    <source>
        <dbReference type="PROSITE" id="PS50975"/>
    </source>
</evidence>
<dbReference type="Pfam" id="PF07478">
    <property type="entry name" value="Dala_Dala_lig_C"/>
    <property type="match status" value="1"/>
</dbReference>